<evidence type="ECO:0000256" key="3">
    <source>
        <dbReference type="RuleBase" id="RU000384"/>
    </source>
</evidence>
<dbReference type="Gene3D" id="3.30.590.10">
    <property type="entry name" value="Glutamine synthetase/guanido kinase, catalytic domain"/>
    <property type="match status" value="1"/>
</dbReference>
<dbReference type="Pfam" id="PF00120">
    <property type="entry name" value="Gln-synt_C"/>
    <property type="match status" value="1"/>
</dbReference>
<evidence type="ECO:0000256" key="1">
    <source>
        <dbReference type="ARBA" id="ARBA00022598"/>
    </source>
</evidence>
<name>A0AA38GR43_TAXCH</name>
<protein>
    <recommendedName>
        <fullName evidence="4">GS catalytic domain-containing protein</fullName>
    </recommendedName>
</protein>
<organism evidence="5 6">
    <name type="scientific">Taxus chinensis</name>
    <name type="common">Chinese yew</name>
    <name type="synonym">Taxus wallichiana var. chinensis</name>
    <dbReference type="NCBI Taxonomy" id="29808"/>
    <lineage>
        <taxon>Eukaryota</taxon>
        <taxon>Viridiplantae</taxon>
        <taxon>Streptophyta</taxon>
        <taxon>Embryophyta</taxon>
        <taxon>Tracheophyta</taxon>
        <taxon>Spermatophyta</taxon>
        <taxon>Pinopsida</taxon>
        <taxon>Pinidae</taxon>
        <taxon>Conifers II</taxon>
        <taxon>Cupressales</taxon>
        <taxon>Taxaceae</taxon>
        <taxon>Taxus</taxon>
    </lineage>
</organism>
<comment type="caution">
    <text evidence="5">The sequence shown here is derived from an EMBL/GenBank/DDBJ whole genome shotgun (WGS) entry which is preliminary data.</text>
</comment>
<reference evidence="5 6" key="1">
    <citation type="journal article" date="2021" name="Nat. Plants">
        <title>The Taxus genome provides insights into paclitaxel biosynthesis.</title>
        <authorList>
            <person name="Xiong X."/>
            <person name="Gou J."/>
            <person name="Liao Q."/>
            <person name="Li Y."/>
            <person name="Zhou Q."/>
            <person name="Bi G."/>
            <person name="Li C."/>
            <person name="Du R."/>
            <person name="Wang X."/>
            <person name="Sun T."/>
            <person name="Guo L."/>
            <person name="Liang H."/>
            <person name="Lu P."/>
            <person name="Wu Y."/>
            <person name="Zhang Z."/>
            <person name="Ro D.K."/>
            <person name="Shang Y."/>
            <person name="Huang S."/>
            <person name="Yan J."/>
        </authorList>
    </citation>
    <scope>NUCLEOTIDE SEQUENCE [LARGE SCALE GENOMIC DNA]</scope>
    <source>
        <strain evidence="5">Ta-2019</strain>
    </source>
</reference>
<proteinExistence type="inferred from homology"/>
<dbReference type="AlphaFoldDB" id="A0AA38GR43"/>
<dbReference type="Proteomes" id="UP000824469">
    <property type="component" value="Unassembled WGS sequence"/>
</dbReference>
<feature type="non-terminal residue" evidence="5">
    <location>
        <position position="1"/>
    </location>
</feature>
<dbReference type="SUPFAM" id="SSF55931">
    <property type="entry name" value="Glutamine synthetase/guanido kinase"/>
    <property type="match status" value="1"/>
</dbReference>
<keyword evidence="6" id="KW-1185">Reference proteome</keyword>
<comment type="similarity">
    <text evidence="2 3">Belongs to the glutamine synthetase family.</text>
</comment>
<feature type="non-terminal residue" evidence="5">
    <location>
        <position position="63"/>
    </location>
</feature>
<dbReference type="InterPro" id="IPR008146">
    <property type="entry name" value="Gln_synth_cat_dom"/>
</dbReference>
<evidence type="ECO:0000256" key="2">
    <source>
        <dbReference type="PROSITE-ProRule" id="PRU01331"/>
    </source>
</evidence>
<dbReference type="InterPro" id="IPR014746">
    <property type="entry name" value="Gln_synth/guanido_kin_cat_dom"/>
</dbReference>
<dbReference type="PROSITE" id="PS51987">
    <property type="entry name" value="GS_CATALYTIC"/>
    <property type="match status" value="1"/>
</dbReference>
<dbReference type="PANTHER" id="PTHR43785:SF2">
    <property type="entry name" value="TYPE-1 GLUTAMINE SYNTHETASE 1"/>
    <property type="match status" value="1"/>
</dbReference>
<accession>A0AA38GR43</accession>
<keyword evidence="1" id="KW-0436">Ligase</keyword>
<feature type="domain" description="GS catalytic" evidence="4">
    <location>
        <begin position="1"/>
        <end position="63"/>
    </location>
</feature>
<gene>
    <name evidence="5" type="ORF">KI387_007449</name>
</gene>
<evidence type="ECO:0000259" key="4">
    <source>
        <dbReference type="PROSITE" id="PS51987"/>
    </source>
</evidence>
<sequence>YFQMDIGSGCHVHISLWQDGRNKFMAEDESSTRYGISKIGEEFMAGVFHHLPSIMAFTSPLPN</sequence>
<dbReference type="PANTHER" id="PTHR43785">
    <property type="entry name" value="GAMMA-GLUTAMYLPUTRESCINE SYNTHETASE"/>
    <property type="match status" value="1"/>
</dbReference>
<dbReference type="GO" id="GO:0004356">
    <property type="term" value="F:glutamine synthetase activity"/>
    <property type="evidence" value="ECO:0007669"/>
    <property type="project" value="InterPro"/>
</dbReference>
<evidence type="ECO:0000313" key="5">
    <source>
        <dbReference type="EMBL" id="KAH9327271.1"/>
    </source>
</evidence>
<evidence type="ECO:0000313" key="6">
    <source>
        <dbReference type="Proteomes" id="UP000824469"/>
    </source>
</evidence>
<dbReference type="EMBL" id="JAHRHJ020000002">
    <property type="protein sequence ID" value="KAH9327271.1"/>
    <property type="molecule type" value="Genomic_DNA"/>
</dbReference>